<feature type="domain" description="NTP pyrophosphohydrolase MazG-like" evidence="1">
    <location>
        <begin position="27"/>
        <end position="103"/>
    </location>
</feature>
<protein>
    <recommendedName>
        <fullName evidence="1">NTP pyrophosphohydrolase MazG-like domain-containing protein</fullName>
    </recommendedName>
</protein>
<dbReference type="PANTHER" id="PTHR30522:SF0">
    <property type="entry name" value="NUCLEOSIDE TRIPHOSPHATE PYROPHOSPHOHYDROLASE"/>
    <property type="match status" value="1"/>
</dbReference>
<organism evidence="2 3">
    <name type="scientific">Nocardioides lentus</name>
    <dbReference type="NCBI Taxonomy" id="338077"/>
    <lineage>
        <taxon>Bacteria</taxon>
        <taxon>Bacillati</taxon>
        <taxon>Actinomycetota</taxon>
        <taxon>Actinomycetes</taxon>
        <taxon>Propionibacteriales</taxon>
        <taxon>Nocardioidaceae</taxon>
        <taxon>Nocardioides</taxon>
    </lineage>
</organism>
<sequence>MGEVSSLVEFRAVMARLRAECPWKAAQTHTSLARYLLEETHEALEALEAPDGPDLEALREELGDLLLQVYFHAAIAEESGAFTVEDVAADVVAKMRRRNPHVFGAAQDGPPRDPAAVNELWESVKATEKPRASLLDGIAPTLPALLLADKVLDRLTRAGEAPESVLARAARVPAEPTGAAGTAGAAGAAVARDLLGVVARARAEGVDAEQALRVLARALAASPDGP</sequence>
<name>A0ABN2PBA7_9ACTN</name>
<dbReference type="EMBL" id="BAAAMY010000004">
    <property type="protein sequence ID" value="GAA1917216.1"/>
    <property type="molecule type" value="Genomic_DNA"/>
</dbReference>
<dbReference type="InterPro" id="IPR004518">
    <property type="entry name" value="MazG-like_dom"/>
</dbReference>
<dbReference type="PANTHER" id="PTHR30522">
    <property type="entry name" value="NUCLEOSIDE TRIPHOSPHATE PYROPHOSPHOHYDROLASE"/>
    <property type="match status" value="1"/>
</dbReference>
<gene>
    <name evidence="2" type="ORF">GCM10009737_18350</name>
</gene>
<dbReference type="RefSeq" id="WP_344006367.1">
    <property type="nucleotide sequence ID" value="NZ_BAAAMY010000004.1"/>
</dbReference>
<evidence type="ECO:0000259" key="1">
    <source>
        <dbReference type="Pfam" id="PF03819"/>
    </source>
</evidence>
<dbReference type="CDD" id="cd11528">
    <property type="entry name" value="NTP-PPase_MazG_Nterm"/>
    <property type="match status" value="1"/>
</dbReference>
<accession>A0ABN2PBA7</accession>
<dbReference type="Pfam" id="PF03819">
    <property type="entry name" value="MazG"/>
    <property type="match status" value="1"/>
</dbReference>
<evidence type="ECO:0000313" key="3">
    <source>
        <dbReference type="Proteomes" id="UP001501612"/>
    </source>
</evidence>
<dbReference type="Gene3D" id="1.10.287.1080">
    <property type="entry name" value="MazG-like"/>
    <property type="match status" value="1"/>
</dbReference>
<proteinExistence type="predicted"/>
<dbReference type="InterPro" id="IPR011551">
    <property type="entry name" value="NTP_PyrPHydrolase_MazG"/>
</dbReference>
<dbReference type="Proteomes" id="UP001501612">
    <property type="component" value="Unassembled WGS sequence"/>
</dbReference>
<dbReference type="SUPFAM" id="SSF101386">
    <property type="entry name" value="all-alpha NTP pyrophosphatases"/>
    <property type="match status" value="1"/>
</dbReference>
<comment type="caution">
    <text evidence="2">The sequence shown here is derived from an EMBL/GenBank/DDBJ whole genome shotgun (WGS) entry which is preliminary data.</text>
</comment>
<dbReference type="InterPro" id="IPR048015">
    <property type="entry name" value="NTP-PPase_MazG-like_N"/>
</dbReference>
<keyword evidence="3" id="KW-1185">Reference proteome</keyword>
<reference evidence="2 3" key="1">
    <citation type="journal article" date="2019" name="Int. J. Syst. Evol. Microbiol.">
        <title>The Global Catalogue of Microorganisms (GCM) 10K type strain sequencing project: providing services to taxonomists for standard genome sequencing and annotation.</title>
        <authorList>
            <consortium name="The Broad Institute Genomics Platform"/>
            <consortium name="The Broad Institute Genome Sequencing Center for Infectious Disease"/>
            <person name="Wu L."/>
            <person name="Ma J."/>
        </authorList>
    </citation>
    <scope>NUCLEOTIDE SEQUENCE [LARGE SCALE GENOMIC DNA]</scope>
    <source>
        <strain evidence="2 3">JCM 14046</strain>
    </source>
</reference>
<evidence type="ECO:0000313" key="2">
    <source>
        <dbReference type="EMBL" id="GAA1917216.1"/>
    </source>
</evidence>